<dbReference type="EMBL" id="CANTFL010001133">
    <property type="protein sequence ID" value="CAI5732060.1"/>
    <property type="molecule type" value="Genomic_DNA"/>
</dbReference>
<dbReference type="InterPro" id="IPR020939">
    <property type="entry name" value="Ribosomal_bL34_CS"/>
</dbReference>
<dbReference type="Gene3D" id="1.10.287.3980">
    <property type="match status" value="1"/>
</dbReference>
<keyword evidence="6" id="KW-1185">Reference proteome</keyword>
<reference evidence="5" key="1">
    <citation type="submission" date="2022-12" db="EMBL/GenBank/DDBJ databases">
        <authorList>
            <person name="Webb A."/>
        </authorList>
    </citation>
    <scope>NUCLEOTIDE SEQUENCE</scope>
    <source>
        <strain evidence="5">Hp1</strain>
    </source>
</reference>
<dbReference type="GO" id="GO:0006412">
    <property type="term" value="P:translation"/>
    <property type="evidence" value="ECO:0007669"/>
    <property type="project" value="InterPro"/>
</dbReference>
<gene>
    <name evidence="5" type="ORF">HBR001_LOCUS5400</name>
</gene>
<dbReference type="PROSITE" id="PS00784">
    <property type="entry name" value="RIBOSOMAL_L34"/>
    <property type="match status" value="1"/>
</dbReference>
<name>A0AAV0U848_HYABA</name>
<evidence type="ECO:0000256" key="4">
    <source>
        <dbReference type="ARBA" id="ARBA00035274"/>
    </source>
</evidence>
<dbReference type="FunFam" id="1.10.287.3980:FF:000001">
    <property type="entry name" value="Mitochondrial ribosomal protein L34"/>
    <property type="match status" value="1"/>
</dbReference>
<comment type="similarity">
    <text evidence="1">Belongs to the bacterial ribosomal protein bL34 family.</text>
</comment>
<dbReference type="GO" id="GO:0003735">
    <property type="term" value="F:structural constituent of ribosome"/>
    <property type="evidence" value="ECO:0007669"/>
    <property type="project" value="InterPro"/>
</dbReference>
<dbReference type="Proteomes" id="UP001162031">
    <property type="component" value="Unassembled WGS sequence"/>
</dbReference>
<sequence>MAAMLVKNALRSSLRTRPAVPSVRALSLIPSQSRFDASPSIALPQLSLLSMISHEPTKLMLNPLQLETSVSRVLMDNILLPLTQMECPSESLDEPMQAIKRTYQPSVLRRKRKHGFRSRRVSISGRKVLKRRYEKGRWRMSL</sequence>
<dbReference type="AlphaFoldDB" id="A0AAV0U848"/>
<dbReference type="InterPro" id="IPR000271">
    <property type="entry name" value="Ribosomal_bL34"/>
</dbReference>
<evidence type="ECO:0000256" key="3">
    <source>
        <dbReference type="ARBA" id="ARBA00023274"/>
    </source>
</evidence>
<protein>
    <recommendedName>
        <fullName evidence="4">Large ribosomal subunit protein bL34m</fullName>
    </recommendedName>
</protein>
<evidence type="ECO:0000256" key="2">
    <source>
        <dbReference type="ARBA" id="ARBA00022980"/>
    </source>
</evidence>
<evidence type="ECO:0000313" key="6">
    <source>
        <dbReference type="Proteomes" id="UP001162031"/>
    </source>
</evidence>
<organism evidence="5 6">
    <name type="scientific">Hyaloperonospora brassicae</name>
    <name type="common">Brassica downy mildew</name>
    <name type="synonym">Peronospora brassicae</name>
    <dbReference type="NCBI Taxonomy" id="162125"/>
    <lineage>
        <taxon>Eukaryota</taxon>
        <taxon>Sar</taxon>
        <taxon>Stramenopiles</taxon>
        <taxon>Oomycota</taxon>
        <taxon>Peronosporomycetes</taxon>
        <taxon>Peronosporales</taxon>
        <taxon>Peronosporaceae</taxon>
        <taxon>Hyaloperonospora</taxon>
    </lineage>
</organism>
<dbReference type="PANTHER" id="PTHR14503">
    <property type="entry name" value="MITOCHONDRIAL RIBOSOMAL PROTEIN 34 FAMILY MEMBER"/>
    <property type="match status" value="1"/>
</dbReference>
<keyword evidence="2" id="KW-0689">Ribosomal protein</keyword>
<keyword evidence="3" id="KW-0687">Ribonucleoprotein</keyword>
<dbReference type="NCBIfam" id="TIGR01030">
    <property type="entry name" value="rpmH_bact"/>
    <property type="match status" value="1"/>
</dbReference>
<proteinExistence type="inferred from homology"/>
<comment type="caution">
    <text evidence="5">The sequence shown here is derived from an EMBL/GenBank/DDBJ whole genome shotgun (WGS) entry which is preliminary data.</text>
</comment>
<evidence type="ECO:0000313" key="5">
    <source>
        <dbReference type="EMBL" id="CAI5732060.1"/>
    </source>
</evidence>
<dbReference type="GO" id="GO:0005762">
    <property type="term" value="C:mitochondrial large ribosomal subunit"/>
    <property type="evidence" value="ECO:0007669"/>
    <property type="project" value="TreeGrafter"/>
</dbReference>
<dbReference type="PANTHER" id="PTHR14503:SF4">
    <property type="entry name" value="LARGE RIBOSOMAL SUBUNIT PROTEIN BL34M"/>
    <property type="match status" value="1"/>
</dbReference>
<dbReference type="Pfam" id="PF00468">
    <property type="entry name" value="Ribosomal_L34"/>
    <property type="match status" value="1"/>
</dbReference>
<dbReference type="HAMAP" id="MF_00391">
    <property type="entry name" value="Ribosomal_bL34"/>
    <property type="match status" value="1"/>
</dbReference>
<accession>A0AAV0U848</accession>
<evidence type="ECO:0000256" key="1">
    <source>
        <dbReference type="ARBA" id="ARBA00010111"/>
    </source>
</evidence>